<accession>A0A839DUJ7</accession>
<dbReference type="Pfam" id="PF22845">
    <property type="entry name" value="DUF3097_N"/>
    <property type="match status" value="1"/>
</dbReference>
<comment type="caution">
    <text evidence="3">The sequence shown here is derived from an EMBL/GenBank/DDBJ whole genome shotgun (WGS) entry which is preliminary data.</text>
</comment>
<sequence>MRAKDYGSDALRAGRGRRPVTEIAAEPGLVVEEPVSGFCGAVVRLERGGTEKHDVVLEDRHGRHRVFPMRPAGFHHEGEPVTLVAPRPESAEPRMQSASGSVRVDGLRARTARQSRIWVEGLHDAELVERVWGHDLRVEGVVVEPLHGVDELPALLERFAPTSERRVGVLVDHLVAGSKESRLATAVDQHHVMLTGHPYVDIWQAVKPSAVGLREWPRVPREESWKDGVCARLGWSDPADGWSRILASVNDFRDLEPPLIKAVEQLIDFLTEPQP</sequence>
<protein>
    <recommendedName>
        <fullName evidence="5">DUF3097 domain-containing protein</fullName>
    </recommendedName>
</protein>
<keyword evidence="4" id="KW-1185">Reference proteome</keyword>
<dbReference type="Pfam" id="PF11296">
    <property type="entry name" value="DUF3097_C"/>
    <property type="match status" value="1"/>
</dbReference>
<feature type="domain" description="DUF3097" evidence="2">
    <location>
        <begin position="22"/>
        <end position="86"/>
    </location>
</feature>
<evidence type="ECO:0000313" key="4">
    <source>
        <dbReference type="Proteomes" id="UP000569329"/>
    </source>
</evidence>
<feature type="domain" description="DUF3097" evidence="1">
    <location>
        <begin position="115"/>
        <end position="272"/>
    </location>
</feature>
<dbReference type="EMBL" id="JACGWZ010000002">
    <property type="protein sequence ID" value="MBA8824723.1"/>
    <property type="molecule type" value="Genomic_DNA"/>
</dbReference>
<proteinExistence type="predicted"/>
<evidence type="ECO:0000259" key="2">
    <source>
        <dbReference type="Pfam" id="PF22845"/>
    </source>
</evidence>
<dbReference type="InterPro" id="IPR053883">
    <property type="entry name" value="DUF3097_N"/>
</dbReference>
<reference evidence="3 4" key="1">
    <citation type="submission" date="2020-07" db="EMBL/GenBank/DDBJ databases">
        <title>Sequencing the genomes of 1000 actinobacteria strains.</title>
        <authorList>
            <person name="Klenk H.-P."/>
        </authorList>
    </citation>
    <scope>NUCLEOTIDE SEQUENCE [LARGE SCALE GENOMIC DNA]</scope>
    <source>
        <strain evidence="3 4">DSM 45975</strain>
    </source>
</reference>
<dbReference type="InterPro" id="IPR021447">
    <property type="entry name" value="DUF3097_C"/>
</dbReference>
<evidence type="ECO:0008006" key="5">
    <source>
        <dbReference type="Google" id="ProtNLM"/>
    </source>
</evidence>
<dbReference type="Proteomes" id="UP000569329">
    <property type="component" value="Unassembled WGS sequence"/>
</dbReference>
<evidence type="ECO:0000259" key="1">
    <source>
        <dbReference type="Pfam" id="PF11296"/>
    </source>
</evidence>
<dbReference type="AlphaFoldDB" id="A0A839DUJ7"/>
<organism evidence="3 4">
    <name type="scientific">Halosaccharopolyspora lacisalsi</name>
    <dbReference type="NCBI Taxonomy" id="1000566"/>
    <lineage>
        <taxon>Bacteria</taxon>
        <taxon>Bacillati</taxon>
        <taxon>Actinomycetota</taxon>
        <taxon>Actinomycetes</taxon>
        <taxon>Pseudonocardiales</taxon>
        <taxon>Pseudonocardiaceae</taxon>
        <taxon>Halosaccharopolyspora</taxon>
    </lineage>
</organism>
<gene>
    <name evidence="3" type="ORF">FHX42_002070</name>
</gene>
<name>A0A839DUJ7_9PSEU</name>
<dbReference type="RefSeq" id="WP_182543951.1">
    <property type="nucleotide sequence ID" value="NZ_JACGWZ010000002.1"/>
</dbReference>
<evidence type="ECO:0000313" key="3">
    <source>
        <dbReference type="EMBL" id="MBA8824723.1"/>
    </source>
</evidence>